<proteinExistence type="predicted"/>
<protein>
    <recommendedName>
        <fullName evidence="3">HhH-GPD domain-containing protein</fullName>
    </recommendedName>
</protein>
<accession>A0A0F8ZYS8</accession>
<evidence type="ECO:0008006" key="3">
    <source>
        <dbReference type="Google" id="ProtNLM"/>
    </source>
</evidence>
<dbReference type="GO" id="GO:0003824">
    <property type="term" value="F:catalytic activity"/>
    <property type="evidence" value="ECO:0007669"/>
    <property type="project" value="InterPro"/>
</dbReference>
<reference evidence="2" key="1">
    <citation type="journal article" date="2015" name="Nature">
        <title>Complex archaea that bridge the gap between prokaryotes and eukaryotes.</title>
        <authorList>
            <person name="Spang A."/>
            <person name="Saw J.H."/>
            <person name="Jorgensen S.L."/>
            <person name="Zaremba-Niedzwiedzka K."/>
            <person name="Martijn J."/>
            <person name="Lind A.E."/>
            <person name="van Eijk R."/>
            <person name="Schleper C."/>
            <person name="Guy L."/>
            <person name="Ettema T.J."/>
        </authorList>
    </citation>
    <scope>NUCLEOTIDE SEQUENCE</scope>
</reference>
<dbReference type="GO" id="GO:0006281">
    <property type="term" value="P:DNA repair"/>
    <property type="evidence" value="ECO:0007669"/>
    <property type="project" value="InterPro"/>
</dbReference>
<dbReference type="EMBL" id="LAZR01057683">
    <property type="protein sequence ID" value="KKK71549.1"/>
    <property type="molecule type" value="Genomic_DNA"/>
</dbReference>
<feature type="non-terminal residue" evidence="2">
    <location>
        <position position="1"/>
    </location>
</feature>
<evidence type="ECO:0000256" key="1">
    <source>
        <dbReference type="SAM" id="MobiDB-lite"/>
    </source>
</evidence>
<organism evidence="2">
    <name type="scientific">marine sediment metagenome</name>
    <dbReference type="NCBI Taxonomy" id="412755"/>
    <lineage>
        <taxon>unclassified sequences</taxon>
        <taxon>metagenomes</taxon>
        <taxon>ecological metagenomes</taxon>
    </lineage>
</organism>
<evidence type="ECO:0000313" key="2">
    <source>
        <dbReference type="EMBL" id="KKK71549.1"/>
    </source>
</evidence>
<dbReference type="InterPro" id="IPR023170">
    <property type="entry name" value="HhH_base_excis_C"/>
</dbReference>
<name>A0A0F8ZYS8_9ZZZZ</name>
<feature type="compositionally biased region" description="Basic residues" evidence="1">
    <location>
        <begin position="217"/>
        <end position="265"/>
    </location>
</feature>
<dbReference type="Gene3D" id="1.10.340.30">
    <property type="entry name" value="Hypothetical protein, domain 2"/>
    <property type="match status" value="1"/>
</dbReference>
<feature type="region of interest" description="Disordered" evidence="1">
    <location>
        <begin position="194"/>
        <end position="265"/>
    </location>
</feature>
<dbReference type="AlphaFoldDB" id="A0A0F8ZYS8"/>
<dbReference type="InterPro" id="IPR011257">
    <property type="entry name" value="DNA_glycosylase"/>
</dbReference>
<dbReference type="Gene3D" id="1.10.1670.10">
    <property type="entry name" value="Helix-hairpin-Helix base-excision DNA repair enzymes (C-terminal)"/>
    <property type="match status" value="1"/>
</dbReference>
<sequence>SKVYSKKVTDFCRSLKRGQSRIEKPSFDDPIDMVVFAIISEDFPEASARTLIKRIEKHFVDLNDLRVSRTEEIAEFLGGDSEIYKKLGETMTRGLNSTFEKYNTMSLTVLEEVGKRQAHKELDGLEGISDFVARYCSTVSFGSHYIPLTEPMVEYLKEGGFVNPNADTRTIEGFLERKIKATDGFTFYARLRQESEKRRKKAKKKAKKAVKKATSTKAKKKAAKKAAKKTTKKKAAKKTVKKVAKKKTAKKTVPKKTVTKKKKKK</sequence>
<dbReference type="SUPFAM" id="SSF48150">
    <property type="entry name" value="DNA-glycosylase"/>
    <property type="match status" value="1"/>
</dbReference>
<feature type="compositionally biased region" description="Basic residues" evidence="1">
    <location>
        <begin position="198"/>
        <end position="211"/>
    </location>
</feature>
<gene>
    <name evidence="2" type="ORF">LCGC14_2912810</name>
</gene>
<comment type="caution">
    <text evidence="2">The sequence shown here is derived from an EMBL/GenBank/DDBJ whole genome shotgun (WGS) entry which is preliminary data.</text>
</comment>